<dbReference type="PANTHER" id="PTHR24094">
    <property type="entry name" value="SECRETED PROTEIN"/>
    <property type="match status" value="1"/>
</dbReference>
<dbReference type="AlphaFoldDB" id="A0A6J7GPU6"/>
<organism evidence="2">
    <name type="scientific">freshwater metagenome</name>
    <dbReference type="NCBI Taxonomy" id="449393"/>
    <lineage>
        <taxon>unclassified sequences</taxon>
        <taxon>metagenomes</taxon>
        <taxon>ecological metagenomes</taxon>
    </lineage>
</organism>
<dbReference type="InterPro" id="IPR011089">
    <property type="entry name" value="GmrSD_C"/>
</dbReference>
<dbReference type="Pfam" id="PF07510">
    <property type="entry name" value="GmrSD_C"/>
    <property type="match status" value="1"/>
</dbReference>
<reference evidence="2" key="1">
    <citation type="submission" date="2020-05" db="EMBL/GenBank/DDBJ databases">
        <authorList>
            <person name="Chiriac C."/>
            <person name="Salcher M."/>
            <person name="Ghai R."/>
            <person name="Kavagutti S V."/>
        </authorList>
    </citation>
    <scope>NUCLEOTIDE SEQUENCE</scope>
</reference>
<gene>
    <name evidence="2" type="ORF">UFOPK3564_01158</name>
</gene>
<protein>
    <submittedName>
        <fullName evidence="2">Unannotated protein</fullName>
    </submittedName>
</protein>
<feature type="domain" description="GmrSD restriction endonucleases C-terminal" evidence="1">
    <location>
        <begin position="93"/>
        <end position="201"/>
    </location>
</feature>
<evidence type="ECO:0000313" key="2">
    <source>
        <dbReference type="EMBL" id="CAB4909892.1"/>
    </source>
</evidence>
<dbReference type="PANTHER" id="PTHR24094:SF15">
    <property type="entry name" value="AMP-DEPENDENT SYNTHETASE_LIGASE DOMAIN-CONTAINING PROTEIN-RELATED"/>
    <property type="match status" value="1"/>
</dbReference>
<sequence length="219" mass="23242">MPSPSIRTVLAAATLATAALLSPAVSSAATVDTTLQAAVPGLPGATEVRTGYDRTLFRHWVDADGDGCNARNEVLIAEATTRPSIGASCALTGGRWSSYYDGATWTDPQDLDIDHLVPLAEAWDSGARTWTASERQSFANDLGDPRSLVAVTDNVNQAKGDQDPATWEPPIAGVRCRYAAEWVAVKLRWRLTVDAAERSALSSRASGCASTRIVVQTAR</sequence>
<accession>A0A6J7GPU6</accession>
<name>A0A6J7GPU6_9ZZZZ</name>
<dbReference type="EMBL" id="CAFBMK010000051">
    <property type="protein sequence ID" value="CAB4909892.1"/>
    <property type="molecule type" value="Genomic_DNA"/>
</dbReference>
<proteinExistence type="predicted"/>
<evidence type="ECO:0000259" key="1">
    <source>
        <dbReference type="Pfam" id="PF07510"/>
    </source>
</evidence>